<evidence type="ECO:0000313" key="1">
    <source>
        <dbReference type="EMBL" id="ADY60246.1"/>
    </source>
</evidence>
<dbReference type="EMBL" id="CP002546">
    <property type="protein sequence ID" value="ADY60246.1"/>
    <property type="molecule type" value="Genomic_DNA"/>
</dbReference>
<gene>
    <name evidence="1" type="ordered locus">Plabr_2646</name>
</gene>
<protein>
    <recommendedName>
        <fullName evidence="3">CPXCG motif-containing cysteine-rich protein</fullName>
    </recommendedName>
</protein>
<dbReference type="KEGG" id="pbs:Plabr_2646"/>
<dbReference type="Pfam" id="PF14255">
    <property type="entry name" value="Zn_ribbon_21"/>
    <property type="match status" value="1"/>
</dbReference>
<dbReference type="HOGENOM" id="CLU_189936_0_1_0"/>
<dbReference type="eggNOG" id="ENOG5030U23">
    <property type="taxonomic scope" value="Bacteria"/>
</dbReference>
<evidence type="ECO:0000313" key="2">
    <source>
        <dbReference type="Proteomes" id="UP000006860"/>
    </source>
</evidence>
<dbReference type="STRING" id="756272.Plabr_2646"/>
<sequence>MQEEASYTCDSCGEEIVIPIDPSAGPSQDYVEDCPVCCRPHVIHVELNDDGSAHAWAEPE</sequence>
<organism evidence="1 2">
    <name type="scientific">Rubinisphaera brasiliensis (strain ATCC 49424 / DSM 5305 / JCM 21570 / IAM 15109 / NBRC 103401 / IFAM 1448)</name>
    <name type="common">Planctomyces brasiliensis</name>
    <dbReference type="NCBI Taxonomy" id="756272"/>
    <lineage>
        <taxon>Bacteria</taxon>
        <taxon>Pseudomonadati</taxon>
        <taxon>Planctomycetota</taxon>
        <taxon>Planctomycetia</taxon>
        <taxon>Planctomycetales</taxon>
        <taxon>Planctomycetaceae</taxon>
        <taxon>Rubinisphaera</taxon>
    </lineage>
</organism>
<dbReference type="PIRSF" id="PIRSF037225">
    <property type="entry name" value="UCP037225"/>
    <property type="match status" value="1"/>
</dbReference>
<accession>F0SRT0</accession>
<reference evidence="2" key="1">
    <citation type="submission" date="2011-02" db="EMBL/GenBank/DDBJ databases">
        <title>The complete genome of Planctomyces brasiliensis DSM 5305.</title>
        <authorList>
            <person name="Lucas S."/>
            <person name="Copeland A."/>
            <person name="Lapidus A."/>
            <person name="Bruce D."/>
            <person name="Goodwin L."/>
            <person name="Pitluck S."/>
            <person name="Kyrpides N."/>
            <person name="Mavromatis K."/>
            <person name="Pagani I."/>
            <person name="Ivanova N."/>
            <person name="Ovchinnikova G."/>
            <person name="Lu M."/>
            <person name="Detter J.C."/>
            <person name="Han C."/>
            <person name="Land M."/>
            <person name="Hauser L."/>
            <person name="Markowitz V."/>
            <person name="Cheng J.-F."/>
            <person name="Hugenholtz P."/>
            <person name="Woyke T."/>
            <person name="Wu D."/>
            <person name="Tindall B."/>
            <person name="Pomrenke H.G."/>
            <person name="Brambilla E."/>
            <person name="Klenk H.-P."/>
            <person name="Eisen J.A."/>
        </authorList>
    </citation>
    <scope>NUCLEOTIDE SEQUENCE [LARGE SCALE GENOMIC DNA]</scope>
    <source>
        <strain evidence="2">ATCC 49424 / DSM 5305 / JCM 21570 / NBRC 103401 / IFAM 1448</strain>
    </source>
</reference>
<dbReference type="Proteomes" id="UP000006860">
    <property type="component" value="Chromosome"/>
</dbReference>
<keyword evidence="2" id="KW-1185">Reference proteome</keyword>
<dbReference type="InterPro" id="IPR017143">
    <property type="entry name" value="UCP037225"/>
</dbReference>
<dbReference type="InterPro" id="IPR025990">
    <property type="entry name" value="zinc_ribbon_bacterial"/>
</dbReference>
<dbReference type="RefSeq" id="WP_013628970.1">
    <property type="nucleotide sequence ID" value="NC_015174.1"/>
</dbReference>
<proteinExistence type="predicted"/>
<dbReference type="OrthoDB" id="9814566at2"/>
<evidence type="ECO:0008006" key="3">
    <source>
        <dbReference type="Google" id="ProtNLM"/>
    </source>
</evidence>
<name>F0SRT0_RUBBR</name>
<dbReference type="AlphaFoldDB" id="F0SRT0"/>